<keyword evidence="8 11" id="KW-0119">Carbohydrate metabolism</keyword>
<dbReference type="SUPFAM" id="SSF52279">
    <property type="entry name" value="Beta-D-glucan exohydrolase, C-terminal domain"/>
    <property type="match status" value="1"/>
</dbReference>
<sequence length="871" mass="91652">MRSSSLAFWQWAALIPFVAGLNVHGPSSAAPALSASGSAIAASSVVASSVNSASRPTPSTAASVPLSGVSGSATTPIFASGSASASGVASGAAASGGFTPFPLPSDIPEPSIYPSVDPKNPPAVGKSVIPDFGPAWKAAYEKAEKKIPRVSALTLEEKVSVVTGVASSGKARCVGNTPPIEPQNGRGWPGMCLEDSPLGVRGVDFVTSFPAGINAAASWNRALIRQRGIAMGQEHRGKGVNIQLGPMMNMGRVAQAGRNWEGFGADPFLSGEAAYETILGVQESGVIACAKHLVGNEQETFRTTSSSDIDDRTMHEIYAHPFLKSVMAGLGSMMCSYNLINGTYACENDRVMNDMVKREFGFQGFIMSDWGATHSTHSANQGLDMTMPGDISGKGTSYFGANLTSAVQQGTIPASRVDDMATRIFAAWFLLGQDSSSYPAVNFDFPNVDSDVTNAHIDVQGDHANVVRELGAASTVLLKNKNGALPLGKKDRSIVLIGSDAGPGLAGPNEFSDQHESDGILAMGWGSGTANFTYLITPLEAIQAKARQFHTSVSWELEDSNLPRAGNMARKRSAALVFISADSGEGSDRTNVTAGRGGDALVLQVAAQNNNTIVVVNSVGPLILEPWIDHPNVTAVVWSGLAGQEAGNSLVDILYGDVNPSGRLPYTIARNASDYIPVTMSPGQNPSGTNPVHIPYTEGLNIDYRHFDAANITPRFEFGFGLSYTTFSYSGLSLSKIAEVIPPADSPPITFWESGKATPIAEGSSRALWLHRPAYQATFSIQNTGSVTGQEIPQLYLNFPASAGEPPAVLRGFDNIQLKPGQKTTVTITLSRYDLSIWDTALQGWRKPEGSYGVTIGASSRDAKLKGSLKV</sequence>
<evidence type="ECO:0000256" key="5">
    <source>
        <dbReference type="ARBA" id="ARBA00022801"/>
    </source>
</evidence>
<evidence type="ECO:0000256" key="3">
    <source>
        <dbReference type="ARBA" id="ARBA00005336"/>
    </source>
</evidence>
<keyword evidence="7" id="KW-0325">Glycoprotein</keyword>
<dbReference type="FunFam" id="3.20.20.300:FF:000002">
    <property type="entry name" value="Probable beta-glucosidase"/>
    <property type="match status" value="1"/>
</dbReference>
<evidence type="ECO:0000256" key="10">
    <source>
        <dbReference type="ARBA" id="ARBA00023326"/>
    </source>
</evidence>
<dbReference type="InterPro" id="IPR013783">
    <property type="entry name" value="Ig-like_fold"/>
</dbReference>
<evidence type="ECO:0000256" key="11">
    <source>
        <dbReference type="RuleBase" id="RU361161"/>
    </source>
</evidence>
<evidence type="ECO:0000256" key="8">
    <source>
        <dbReference type="ARBA" id="ARBA00023277"/>
    </source>
</evidence>
<comment type="caution">
    <text evidence="14">The sequence shown here is derived from an EMBL/GenBank/DDBJ whole genome shotgun (WGS) entry which is preliminary data.</text>
</comment>
<accession>A0A8H5BUB3</accession>
<evidence type="ECO:0000313" key="15">
    <source>
        <dbReference type="Proteomes" id="UP000567179"/>
    </source>
</evidence>
<dbReference type="InterPro" id="IPR050288">
    <property type="entry name" value="Cellulose_deg_GH3"/>
</dbReference>
<keyword evidence="12" id="KW-0732">Signal</keyword>
<name>A0A8H5BUB3_9AGAR</name>
<dbReference type="InterPro" id="IPR002772">
    <property type="entry name" value="Glyco_hydro_3_C"/>
</dbReference>
<keyword evidence="10 11" id="KW-0624">Polysaccharide degradation</keyword>
<dbReference type="GO" id="GO:0008422">
    <property type="term" value="F:beta-glucosidase activity"/>
    <property type="evidence" value="ECO:0007669"/>
    <property type="project" value="UniProtKB-EC"/>
</dbReference>
<dbReference type="PANTHER" id="PTHR42715:SF2">
    <property type="entry name" value="BETA-GLUCOSIDASE F-RELATED"/>
    <property type="match status" value="1"/>
</dbReference>
<protein>
    <recommendedName>
        <fullName evidence="4 11">beta-glucosidase</fullName>
        <ecNumber evidence="4 11">3.2.1.21</ecNumber>
    </recommendedName>
</protein>
<dbReference type="Gene3D" id="3.20.20.300">
    <property type="entry name" value="Glycoside hydrolase, family 3, N-terminal domain"/>
    <property type="match status" value="1"/>
</dbReference>
<dbReference type="EMBL" id="JAACJJ010000002">
    <property type="protein sequence ID" value="KAF5329361.1"/>
    <property type="molecule type" value="Genomic_DNA"/>
</dbReference>
<dbReference type="EC" id="3.2.1.21" evidence="4 11"/>
<proteinExistence type="inferred from homology"/>
<evidence type="ECO:0000256" key="1">
    <source>
        <dbReference type="ARBA" id="ARBA00000448"/>
    </source>
</evidence>
<comment type="similarity">
    <text evidence="3 11">Belongs to the glycosyl hydrolase 3 family.</text>
</comment>
<organism evidence="14 15">
    <name type="scientific">Psilocybe cf. subviscida</name>
    <dbReference type="NCBI Taxonomy" id="2480587"/>
    <lineage>
        <taxon>Eukaryota</taxon>
        <taxon>Fungi</taxon>
        <taxon>Dikarya</taxon>
        <taxon>Basidiomycota</taxon>
        <taxon>Agaricomycotina</taxon>
        <taxon>Agaricomycetes</taxon>
        <taxon>Agaricomycetidae</taxon>
        <taxon>Agaricales</taxon>
        <taxon>Agaricineae</taxon>
        <taxon>Strophariaceae</taxon>
        <taxon>Psilocybe</taxon>
    </lineage>
</organism>
<comment type="pathway">
    <text evidence="2 11">Glycan metabolism; cellulose degradation.</text>
</comment>
<comment type="catalytic activity">
    <reaction evidence="1 11">
        <text>Hydrolysis of terminal, non-reducing beta-D-glucosyl residues with release of beta-D-glucose.</text>
        <dbReference type="EC" id="3.2.1.21"/>
    </reaction>
</comment>
<keyword evidence="5 11" id="KW-0378">Hydrolase</keyword>
<dbReference type="FunFam" id="3.40.50.1700:FF:000003">
    <property type="entry name" value="Probable beta-glucosidase"/>
    <property type="match status" value="1"/>
</dbReference>
<dbReference type="InterPro" id="IPR019800">
    <property type="entry name" value="Glyco_hydro_3_AS"/>
</dbReference>
<evidence type="ECO:0000256" key="12">
    <source>
        <dbReference type="SAM" id="SignalP"/>
    </source>
</evidence>
<dbReference type="GO" id="GO:0030245">
    <property type="term" value="P:cellulose catabolic process"/>
    <property type="evidence" value="ECO:0007669"/>
    <property type="project" value="UniProtKB-UniPathway"/>
</dbReference>
<reference evidence="14 15" key="1">
    <citation type="journal article" date="2020" name="ISME J.">
        <title>Uncovering the hidden diversity of litter-decomposition mechanisms in mushroom-forming fungi.</title>
        <authorList>
            <person name="Floudas D."/>
            <person name="Bentzer J."/>
            <person name="Ahren D."/>
            <person name="Johansson T."/>
            <person name="Persson P."/>
            <person name="Tunlid A."/>
        </authorList>
    </citation>
    <scope>NUCLEOTIDE SEQUENCE [LARGE SCALE GENOMIC DNA]</scope>
    <source>
        <strain evidence="14 15">CBS 101986</strain>
    </source>
</reference>
<feature type="signal peptide" evidence="12">
    <location>
        <begin position="1"/>
        <end position="20"/>
    </location>
</feature>
<dbReference type="InterPro" id="IPR026891">
    <property type="entry name" value="Fn3-like"/>
</dbReference>
<keyword evidence="6" id="KW-0136">Cellulose degradation</keyword>
<dbReference type="InterPro" id="IPR001764">
    <property type="entry name" value="Glyco_hydro_3_N"/>
</dbReference>
<dbReference type="PANTHER" id="PTHR42715">
    <property type="entry name" value="BETA-GLUCOSIDASE"/>
    <property type="match status" value="1"/>
</dbReference>
<dbReference type="OrthoDB" id="416222at2759"/>
<evidence type="ECO:0000256" key="2">
    <source>
        <dbReference type="ARBA" id="ARBA00004987"/>
    </source>
</evidence>
<dbReference type="Gene3D" id="3.40.50.1700">
    <property type="entry name" value="Glycoside hydrolase family 3 C-terminal domain"/>
    <property type="match status" value="1"/>
</dbReference>
<dbReference type="PROSITE" id="PS00775">
    <property type="entry name" value="GLYCOSYL_HYDROL_F3"/>
    <property type="match status" value="1"/>
</dbReference>
<dbReference type="Proteomes" id="UP000567179">
    <property type="component" value="Unassembled WGS sequence"/>
</dbReference>
<keyword evidence="15" id="KW-1185">Reference proteome</keyword>
<dbReference type="Gene3D" id="2.60.40.10">
    <property type="entry name" value="Immunoglobulins"/>
    <property type="match status" value="1"/>
</dbReference>
<feature type="chain" id="PRO_5034652349" description="beta-glucosidase" evidence="12">
    <location>
        <begin position="21"/>
        <end position="871"/>
    </location>
</feature>
<gene>
    <name evidence="14" type="ORF">D9619_009183</name>
</gene>
<evidence type="ECO:0000313" key="14">
    <source>
        <dbReference type="EMBL" id="KAF5329361.1"/>
    </source>
</evidence>
<evidence type="ECO:0000256" key="9">
    <source>
        <dbReference type="ARBA" id="ARBA00023295"/>
    </source>
</evidence>
<dbReference type="UniPathway" id="UPA00696"/>
<dbReference type="InterPro" id="IPR036881">
    <property type="entry name" value="Glyco_hydro_3_C_sf"/>
</dbReference>
<evidence type="ECO:0000256" key="6">
    <source>
        <dbReference type="ARBA" id="ARBA00023001"/>
    </source>
</evidence>
<keyword evidence="9 11" id="KW-0326">Glycosidase</keyword>
<dbReference type="Pfam" id="PF14310">
    <property type="entry name" value="Fn3-like"/>
    <property type="match status" value="1"/>
</dbReference>
<feature type="domain" description="Fibronectin type III-like" evidence="13">
    <location>
        <begin position="791"/>
        <end position="860"/>
    </location>
</feature>
<dbReference type="PRINTS" id="PR00133">
    <property type="entry name" value="GLHYDRLASE3"/>
</dbReference>
<dbReference type="Pfam" id="PF00933">
    <property type="entry name" value="Glyco_hydro_3"/>
    <property type="match status" value="1"/>
</dbReference>
<evidence type="ECO:0000259" key="13">
    <source>
        <dbReference type="SMART" id="SM01217"/>
    </source>
</evidence>
<dbReference type="SMART" id="SM01217">
    <property type="entry name" value="Fn3_like"/>
    <property type="match status" value="1"/>
</dbReference>
<dbReference type="Pfam" id="PF01915">
    <property type="entry name" value="Glyco_hydro_3_C"/>
    <property type="match status" value="1"/>
</dbReference>
<dbReference type="SUPFAM" id="SSF51445">
    <property type="entry name" value="(Trans)glycosidases"/>
    <property type="match status" value="1"/>
</dbReference>
<dbReference type="AlphaFoldDB" id="A0A8H5BUB3"/>
<dbReference type="InterPro" id="IPR017853">
    <property type="entry name" value="GH"/>
</dbReference>
<evidence type="ECO:0000256" key="4">
    <source>
        <dbReference type="ARBA" id="ARBA00012744"/>
    </source>
</evidence>
<evidence type="ECO:0000256" key="7">
    <source>
        <dbReference type="ARBA" id="ARBA00023180"/>
    </source>
</evidence>
<dbReference type="InterPro" id="IPR036962">
    <property type="entry name" value="Glyco_hydro_3_N_sf"/>
</dbReference>